<evidence type="ECO:0000256" key="4">
    <source>
        <dbReference type="ARBA" id="ARBA00022692"/>
    </source>
</evidence>
<dbReference type="PANTHER" id="PTHR30576">
    <property type="entry name" value="COLANIC BIOSYNTHESIS UDP-GLUCOSE LIPID CARRIER TRANSFERASE"/>
    <property type="match status" value="1"/>
</dbReference>
<comment type="caution">
    <text evidence="9">The sequence shown here is derived from an EMBL/GenBank/DDBJ whole genome shotgun (WGS) entry which is preliminary data.</text>
</comment>
<keyword evidence="3" id="KW-0808">Transferase</keyword>
<dbReference type="Proteomes" id="UP001168694">
    <property type="component" value="Unassembled WGS sequence"/>
</dbReference>
<evidence type="ECO:0000256" key="6">
    <source>
        <dbReference type="ARBA" id="ARBA00023136"/>
    </source>
</evidence>
<comment type="similarity">
    <text evidence="2">Belongs to the bacterial sugar transferase family.</text>
</comment>
<evidence type="ECO:0000313" key="9">
    <source>
        <dbReference type="EMBL" id="MDN4071761.1"/>
    </source>
</evidence>
<evidence type="ECO:0000259" key="8">
    <source>
        <dbReference type="Pfam" id="PF02397"/>
    </source>
</evidence>
<keyword evidence="10" id="KW-1185">Reference proteome</keyword>
<accession>A0ABT8E1H8</accession>
<evidence type="ECO:0000256" key="1">
    <source>
        <dbReference type="ARBA" id="ARBA00004141"/>
    </source>
</evidence>
<dbReference type="PANTHER" id="PTHR30576:SF0">
    <property type="entry name" value="UNDECAPRENYL-PHOSPHATE N-ACETYLGALACTOSAMINYL 1-PHOSPHATE TRANSFERASE-RELATED"/>
    <property type="match status" value="1"/>
</dbReference>
<proteinExistence type="inferred from homology"/>
<evidence type="ECO:0000256" key="3">
    <source>
        <dbReference type="ARBA" id="ARBA00022679"/>
    </source>
</evidence>
<dbReference type="InterPro" id="IPR017475">
    <property type="entry name" value="EPS_sugar_tfrase"/>
</dbReference>
<dbReference type="InterPro" id="IPR003362">
    <property type="entry name" value="Bact_transf"/>
</dbReference>
<keyword evidence="5 7" id="KW-1133">Transmembrane helix</keyword>
<feature type="transmembrane region" description="Helical" evidence="7">
    <location>
        <begin position="42"/>
        <end position="65"/>
    </location>
</feature>
<dbReference type="NCBIfam" id="TIGR03025">
    <property type="entry name" value="EPS_sugtrans"/>
    <property type="match status" value="1"/>
</dbReference>
<dbReference type="Pfam" id="PF02397">
    <property type="entry name" value="Bac_transf"/>
    <property type="match status" value="1"/>
</dbReference>
<reference evidence="9" key="1">
    <citation type="submission" date="2023-06" db="EMBL/GenBank/DDBJ databases">
        <title>Draft Genome Sequences of Representative Paenibacillus Polymyxa, Bacillus cereus, Fictibacillus sp., and Brevibacillus agri Strains Isolated from Amazonian Dark Earth.</title>
        <authorList>
            <person name="Pellegrinetti T.A."/>
            <person name="Cunha I.C.M."/>
            <person name="Chaves M.G."/>
            <person name="Freitas A.S."/>
            <person name="Silva A.V.R."/>
            <person name="Tsai S.M."/>
            <person name="Mendes L.W."/>
        </authorList>
    </citation>
    <scope>NUCLEOTIDE SEQUENCE</scope>
    <source>
        <strain evidence="9">CENA-BCM004</strain>
    </source>
</reference>
<keyword evidence="6 7" id="KW-0472">Membrane</keyword>
<evidence type="ECO:0000256" key="2">
    <source>
        <dbReference type="ARBA" id="ARBA00006464"/>
    </source>
</evidence>
<evidence type="ECO:0000313" key="10">
    <source>
        <dbReference type="Proteomes" id="UP001168694"/>
    </source>
</evidence>
<dbReference type="EMBL" id="JAUHLN010000001">
    <property type="protein sequence ID" value="MDN4071761.1"/>
    <property type="molecule type" value="Genomic_DNA"/>
</dbReference>
<comment type="subcellular location">
    <subcellularLocation>
        <location evidence="1">Membrane</location>
        <topology evidence="1">Multi-pass membrane protein</topology>
    </subcellularLocation>
</comment>
<evidence type="ECO:0000256" key="5">
    <source>
        <dbReference type="ARBA" id="ARBA00022989"/>
    </source>
</evidence>
<evidence type="ECO:0000256" key="7">
    <source>
        <dbReference type="SAM" id="Phobius"/>
    </source>
</evidence>
<gene>
    <name evidence="9" type="ORF">QYF49_01780</name>
</gene>
<keyword evidence="4 7" id="KW-0812">Transmembrane</keyword>
<organism evidence="9 10">
    <name type="scientific">Fictibacillus terranigra</name>
    <dbReference type="NCBI Taxonomy" id="3058424"/>
    <lineage>
        <taxon>Bacteria</taxon>
        <taxon>Bacillati</taxon>
        <taxon>Bacillota</taxon>
        <taxon>Bacilli</taxon>
        <taxon>Bacillales</taxon>
        <taxon>Fictibacillaceae</taxon>
        <taxon>Fictibacillus</taxon>
    </lineage>
</organism>
<feature type="domain" description="Bacterial sugar transferase" evidence="8">
    <location>
        <begin position="39"/>
        <end position="216"/>
    </location>
</feature>
<protein>
    <submittedName>
        <fullName evidence="9">Exopolysaccharide biosynthesis polyprenyl glycosylphosphotransferase</fullName>
    </submittedName>
</protein>
<sequence>MKKGDYMEARELHQFVNQDVINRDFNTTNVRIYLFLRGLIDFVLALFALILISPIIILFSVVIVLESKGSAFFYQERVGLNGKKFNIIKLRSMGIDAEKSGAQWATKNDPRVTRIGSFIRKTRIDELPQLINILKGDMSLIGPRPERPIFNDRFSKEIPGFSNRLVIKPGITGWAQVNGGYEITASEKLKLDLQYINNLGIIIDLKIIFKTIRVVLTGDGAR</sequence>
<name>A0ABT8E1H8_9BACL</name>